<dbReference type="AlphaFoldDB" id="A0A364LF50"/>
<evidence type="ECO:0000313" key="3">
    <source>
        <dbReference type="Proteomes" id="UP000249458"/>
    </source>
</evidence>
<dbReference type="PANTHER" id="PTHR36448:SF2">
    <property type="entry name" value="CUPIN TYPE-1 DOMAIN-CONTAINING PROTEIN"/>
    <property type="match status" value="1"/>
</dbReference>
<dbReference type="Proteomes" id="UP000249458">
    <property type="component" value="Unassembled WGS sequence"/>
</dbReference>
<dbReference type="InterPro" id="IPR047121">
    <property type="entry name" value="YjiB-like"/>
</dbReference>
<dbReference type="PIRSF" id="PIRSF019307">
    <property type="entry name" value="UCP019307"/>
    <property type="match status" value="1"/>
</dbReference>
<sequence>MSHLTPLSSTKILHRLIGPDRYFPNNSIYPLLIYKNVFDLDGRSVEDVQQFLKGNQWINSWLDVVYDYQHYHSNTHETLVIYTGNCQVQFGGDNGIIYEVSRGDVVIIPAGVAHKNTGSSDDFKCIGSYPFERDYDVCYGLLEEHPRVDENIAGTGLPACDPVFGTKGGLFDYWKS</sequence>
<evidence type="ECO:0000259" key="1">
    <source>
        <dbReference type="Pfam" id="PF07883"/>
    </source>
</evidence>
<proteinExistence type="predicted"/>
<dbReference type="EMBL" id="MVJN01000017">
    <property type="protein sequence ID" value="RAP34457.1"/>
    <property type="molecule type" value="Genomic_DNA"/>
</dbReference>
<dbReference type="SUPFAM" id="SSF51182">
    <property type="entry name" value="RmlC-like cupins"/>
    <property type="match status" value="1"/>
</dbReference>
<name>A0A364LF50_9GAMM</name>
<dbReference type="Pfam" id="PF07883">
    <property type="entry name" value="Cupin_2"/>
    <property type="match status" value="1"/>
</dbReference>
<organism evidence="2 3">
    <name type="scientific">Legionella quinlivanii</name>
    <dbReference type="NCBI Taxonomy" id="45073"/>
    <lineage>
        <taxon>Bacteria</taxon>
        <taxon>Pseudomonadati</taxon>
        <taxon>Pseudomonadota</taxon>
        <taxon>Gammaproteobacteria</taxon>
        <taxon>Legionellales</taxon>
        <taxon>Legionellaceae</taxon>
        <taxon>Legionella</taxon>
    </lineage>
</organism>
<dbReference type="RefSeq" id="WP_112220840.1">
    <property type="nucleotide sequence ID" value="NZ_MVJN01000017.1"/>
</dbReference>
<dbReference type="PANTHER" id="PTHR36448">
    <property type="entry name" value="BLR7373 PROTEIN"/>
    <property type="match status" value="1"/>
</dbReference>
<evidence type="ECO:0000313" key="2">
    <source>
        <dbReference type="EMBL" id="RAP34457.1"/>
    </source>
</evidence>
<protein>
    <recommendedName>
        <fullName evidence="1">Cupin type-2 domain-containing protein</fullName>
    </recommendedName>
</protein>
<dbReference type="InterPro" id="IPR014500">
    <property type="entry name" value="UCP019307_cupin"/>
</dbReference>
<feature type="domain" description="Cupin type-2" evidence="1">
    <location>
        <begin position="69"/>
        <end position="117"/>
    </location>
</feature>
<dbReference type="InterPro" id="IPR014710">
    <property type="entry name" value="RmlC-like_jellyroll"/>
</dbReference>
<accession>A0A364LF50</accession>
<dbReference type="CDD" id="cd02219">
    <property type="entry name" value="cupin_YjlB-like"/>
    <property type="match status" value="1"/>
</dbReference>
<dbReference type="Gene3D" id="2.60.120.10">
    <property type="entry name" value="Jelly Rolls"/>
    <property type="match status" value="1"/>
</dbReference>
<reference evidence="2 3" key="1">
    <citation type="submission" date="2017-02" db="EMBL/GenBank/DDBJ databases">
        <title>Legionella quilivanii strain from human: case report and whole genome sequencing analysis.</title>
        <authorList>
            <person name="Lalancette C."/>
            <person name="Leduc J.-M."/>
            <person name="Levesque S."/>
            <person name="Fournier E."/>
            <person name="Saoud J."/>
            <person name="Faucher S.P."/>
            <person name="Bernard K."/>
            <person name="Martineau C."/>
            <person name="Longtin J."/>
        </authorList>
    </citation>
    <scope>NUCLEOTIDE SEQUENCE [LARGE SCALE GENOMIC DNA]</scope>
    <source>
        <strain evidence="2 3">ID143958</strain>
    </source>
</reference>
<dbReference type="InterPro" id="IPR013096">
    <property type="entry name" value="Cupin_2"/>
</dbReference>
<gene>
    <name evidence="2" type="ORF">B1207_15770</name>
</gene>
<dbReference type="InterPro" id="IPR011051">
    <property type="entry name" value="RmlC_Cupin_sf"/>
</dbReference>
<comment type="caution">
    <text evidence="2">The sequence shown here is derived from an EMBL/GenBank/DDBJ whole genome shotgun (WGS) entry which is preliminary data.</text>
</comment>